<evidence type="ECO:0000313" key="2">
    <source>
        <dbReference type="Proteomes" id="UP000016935"/>
    </source>
</evidence>
<sequence>MHKVEFGLAKSYRLYEFLSGVYEVYADGFFNYAPLNSTAVSNDIIPFKNNVLSTNVDSDHALTVYISFQDQRPLKPALRKRAKLDQSCSGDQNYKLKDAL</sequence>
<evidence type="ECO:0000313" key="1">
    <source>
        <dbReference type="EMBL" id="EOA84375.1"/>
    </source>
</evidence>
<organism evidence="1 2">
    <name type="scientific">Exserohilum turcicum (strain 28A)</name>
    <name type="common">Northern leaf blight fungus</name>
    <name type="synonym">Setosphaeria turcica</name>
    <dbReference type="NCBI Taxonomy" id="671987"/>
    <lineage>
        <taxon>Eukaryota</taxon>
        <taxon>Fungi</taxon>
        <taxon>Dikarya</taxon>
        <taxon>Ascomycota</taxon>
        <taxon>Pezizomycotina</taxon>
        <taxon>Dothideomycetes</taxon>
        <taxon>Pleosporomycetidae</taxon>
        <taxon>Pleosporales</taxon>
        <taxon>Pleosporineae</taxon>
        <taxon>Pleosporaceae</taxon>
        <taxon>Exserohilum</taxon>
    </lineage>
</organism>
<reference evidence="1 2" key="1">
    <citation type="journal article" date="2012" name="PLoS Pathog.">
        <title>Diverse lifestyles and strategies of plant pathogenesis encoded in the genomes of eighteen Dothideomycetes fungi.</title>
        <authorList>
            <person name="Ohm R.A."/>
            <person name="Feau N."/>
            <person name="Henrissat B."/>
            <person name="Schoch C.L."/>
            <person name="Horwitz B.A."/>
            <person name="Barry K.W."/>
            <person name="Condon B.J."/>
            <person name="Copeland A.C."/>
            <person name="Dhillon B."/>
            <person name="Glaser F."/>
            <person name="Hesse C.N."/>
            <person name="Kosti I."/>
            <person name="LaButti K."/>
            <person name="Lindquist E.A."/>
            <person name="Lucas S."/>
            <person name="Salamov A.A."/>
            <person name="Bradshaw R.E."/>
            <person name="Ciuffetti L."/>
            <person name="Hamelin R.C."/>
            <person name="Kema G.H.J."/>
            <person name="Lawrence C."/>
            <person name="Scott J.A."/>
            <person name="Spatafora J.W."/>
            <person name="Turgeon B.G."/>
            <person name="de Wit P.J.G.M."/>
            <person name="Zhong S."/>
            <person name="Goodwin S.B."/>
            <person name="Grigoriev I.V."/>
        </authorList>
    </citation>
    <scope>NUCLEOTIDE SEQUENCE [LARGE SCALE GENOMIC DNA]</scope>
    <source>
        <strain evidence="2">28A</strain>
    </source>
</reference>
<dbReference type="AlphaFoldDB" id="R0IGJ6"/>
<accession>R0IGJ6</accession>
<gene>
    <name evidence="1" type="ORF">SETTUDRAFT_21727</name>
</gene>
<dbReference type="EMBL" id="KB908814">
    <property type="protein sequence ID" value="EOA84375.1"/>
    <property type="molecule type" value="Genomic_DNA"/>
</dbReference>
<protein>
    <submittedName>
        <fullName evidence="1">Uncharacterized protein</fullName>
    </submittedName>
</protein>
<proteinExistence type="predicted"/>
<keyword evidence="2" id="KW-1185">Reference proteome</keyword>
<dbReference type="GeneID" id="19402477"/>
<dbReference type="Proteomes" id="UP000016935">
    <property type="component" value="Unassembled WGS sequence"/>
</dbReference>
<reference evidence="1 2" key="2">
    <citation type="journal article" date="2013" name="PLoS Genet.">
        <title>Comparative genome structure, secondary metabolite, and effector coding capacity across Cochliobolus pathogens.</title>
        <authorList>
            <person name="Condon B.J."/>
            <person name="Leng Y."/>
            <person name="Wu D."/>
            <person name="Bushley K.E."/>
            <person name="Ohm R.A."/>
            <person name="Otillar R."/>
            <person name="Martin J."/>
            <person name="Schackwitz W."/>
            <person name="Grimwood J."/>
            <person name="MohdZainudin N."/>
            <person name="Xue C."/>
            <person name="Wang R."/>
            <person name="Manning V.A."/>
            <person name="Dhillon B."/>
            <person name="Tu Z.J."/>
            <person name="Steffenson B.J."/>
            <person name="Salamov A."/>
            <person name="Sun H."/>
            <person name="Lowry S."/>
            <person name="LaButti K."/>
            <person name="Han J."/>
            <person name="Copeland A."/>
            <person name="Lindquist E."/>
            <person name="Barry K."/>
            <person name="Schmutz J."/>
            <person name="Baker S.E."/>
            <person name="Ciuffetti L.M."/>
            <person name="Grigoriev I.V."/>
            <person name="Zhong S."/>
            <person name="Turgeon B.G."/>
        </authorList>
    </citation>
    <scope>NUCLEOTIDE SEQUENCE [LARGE SCALE GENOMIC DNA]</scope>
    <source>
        <strain evidence="2">28A</strain>
    </source>
</reference>
<name>R0IGJ6_EXST2</name>
<dbReference type="HOGENOM" id="CLU_2307809_0_0_1"/>
<dbReference type="RefSeq" id="XP_008028059.1">
    <property type="nucleotide sequence ID" value="XM_008029868.1"/>
</dbReference>